<evidence type="ECO:0000313" key="2">
    <source>
        <dbReference type="Proteomes" id="UP000502928"/>
    </source>
</evidence>
<gene>
    <name evidence="1" type="ORF">GVT53_14250</name>
</gene>
<proteinExistence type="predicted"/>
<protein>
    <submittedName>
        <fullName evidence="1">Uncharacterized protein</fullName>
    </submittedName>
</protein>
<dbReference type="InterPro" id="IPR038081">
    <property type="entry name" value="CalX-like_sf"/>
</dbReference>
<accession>A0A6G7J4P3</accession>
<dbReference type="RefSeq" id="WP_166249172.1">
    <property type="nucleotide sequence ID" value="NZ_CP049616.1"/>
</dbReference>
<keyword evidence="2" id="KW-1185">Reference proteome</keyword>
<dbReference type="Gene3D" id="2.60.40.2030">
    <property type="match status" value="1"/>
</dbReference>
<reference evidence="1 2" key="1">
    <citation type="submission" date="2020-02" db="EMBL/GenBank/DDBJ databases">
        <title>Complete genome of Muricauda sp. 501str8.</title>
        <authorList>
            <person name="Dong B."/>
            <person name="Zhu S."/>
            <person name="Yang J."/>
            <person name="Chen J."/>
        </authorList>
    </citation>
    <scope>NUCLEOTIDE SEQUENCE [LARGE SCALE GENOMIC DNA]</scope>
    <source>
        <strain evidence="1 2">501str8</strain>
    </source>
</reference>
<dbReference type="PROSITE" id="PS51257">
    <property type="entry name" value="PROKAR_LIPOPROTEIN"/>
    <property type="match status" value="1"/>
</dbReference>
<dbReference type="Proteomes" id="UP000502928">
    <property type="component" value="Chromosome"/>
</dbReference>
<evidence type="ECO:0000313" key="1">
    <source>
        <dbReference type="EMBL" id="QII45785.1"/>
    </source>
</evidence>
<dbReference type="KEGG" id="mut:GVT53_14250"/>
<name>A0A6G7J4P3_9FLAO</name>
<organism evidence="1 2">
    <name type="scientific">Flagellimonas oceani</name>
    <dbReference type="NCBI Taxonomy" id="2698672"/>
    <lineage>
        <taxon>Bacteria</taxon>
        <taxon>Pseudomonadati</taxon>
        <taxon>Bacteroidota</taxon>
        <taxon>Flavobacteriia</taxon>
        <taxon>Flavobacteriales</taxon>
        <taxon>Flavobacteriaceae</taxon>
        <taxon>Flagellimonas</taxon>
    </lineage>
</organism>
<dbReference type="AlphaFoldDB" id="A0A6G7J4P3"/>
<dbReference type="EMBL" id="CP049616">
    <property type="protein sequence ID" value="QII45785.1"/>
    <property type="molecule type" value="Genomic_DNA"/>
</dbReference>
<sequence length="250" mass="26512">MKNIFKTFGVLFAGVALILSSCEEEVTVFDNVNGQTGVSFGTTSYNVSVPEEGLALEIPVNVTTVSDSDRTIDVTVSDASIGGGENYSFGTVTIPANAYNGVLDVTLNFDPLVDGEVYALVLNLSALEGGVAFDETVTIEYFKEIICNDFLLTVITDTYGGETTWEIADESGTVVVSGGPYANVSGGDTYTSEFFLEDGCYTFTIYDAYGDGQSDGTIVGSYTLECSILDVLTGGGEFSDSQTQEFCVNQ</sequence>